<proteinExistence type="predicted"/>
<dbReference type="Pfam" id="PF00675">
    <property type="entry name" value="Peptidase_M16"/>
    <property type="match status" value="1"/>
</dbReference>
<evidence type="ECO:0000313" key="3">
    <source>
        <dbReference type="EMBL" id="EEA85322.1"/>
    </source>
</evidence>
<dbReference type="SUPFAM" id="SSF63411">
    <property type="entry name" value="LuxS/MPP-like metallohydrolase"/>
    <property type="match status" value="2"/>
</dbReference>
<dbReference type="EMBL" id="ABWP01000045">
    <property type="protein sequence ID" value="EEA85322.1"/>
    <property type="molecule type" value="Genomic_DNA"/>
</dbReference>
<dbReference type="HOGENOM" id="CLU_052317_0_0_9"/>
<dbReference type="InterPro" id="IPR011249">
    <property type="entry name" value="Metalloenz_LuxS/M16"/>
</dbReference>
<dbReference type="InterPro" id="IPR050361">
    <property type="entry name" value="MPP/UQCRC_Complex"/>
</dbReference>
<dbReference type="InterPro" id="IPR011765">
    <property type="entry name" value="Pept_M16_N"/>
</dbReference>
<reference evidence="3 4" key="2">
    <citation type="submission" date="2008-10" db="EMBL/GenBank/DDBJ databases">
        <title>Draft genome sequence of Clostridium hiranonis (DSM 13275).</title>
        <authorList>
            <person name="Sudarsanam P."/>
            <person name="Ley R."/>
            <person name="Guruge J."/>
            <person name="Turnbaugh P.J."/>
            <person name="Mahowald M."/>
            <person name="Liep D."/>
            <person name="Gordon J."/>
        </authorList>
    </citation>
    <scope>NUCLEOTIDE SEQUENCE [LARGE SCALE GENOMIC DNA]</scope>
    <source>
        <strain evidence="3 4">DSM 13275</strain>
    </source>
</reference>
<organism evidence="3 4">
    <name type="scientific">Peptacetobacter hiranonis (strain DSM 13275 / JCM 10541 / KCTC 15199 / TO-931)</name>
    <name type="common">Clostridium hiranonis</name>
    <dbReference type="NCBI Taxonomy" id="500633"/>
    <lineage>
        <taxon>Bacteria</taxon>
        <taxon>Bacillati</taxon>
        <taxon>Bacillota</taxon>
        <taxon>Clostridia</taxon>
        <taxon>Peptostreptococcales</taxon>
        <taxon>Peptostreptococcaceae</taxon>
        <taxon>Peptacetobacter</taxon>
    </lineage>
</organism>
<dbReference type="STRING" id="500633.CLOHIR_01045"/>
<evidence type="ECO:0000313" key="4">
    <source>
        <dbReference type="Proteomes" id="UP000003178"/>
    </source>
</evidence>
<dbReference type="PANTHER" id="PTHR11851:SF134">
    <property type="entry name" value="ZINC-DEPENDENT PROTEASE"/>
    <property type="match status" value="1"/>
</dbReference>
<evidence type="ECO:0000259" key="1">
    <source>
        <dbReference type="Pfam" id="PF00675"/>
    </source>
</evidence>
<dbReference type="GO" id="GO:0046872">
    <property type="term" value="F:metal ion binding"/>
    <property type="evidence" value="ECO:0007669"/>
    <property type="project" value="InterPro"/>
</dbReference>
<sequence length="440" mass="51449">MKNKEDIMEKIVNDIIKEELYFETLENGLRVYFMPKKGFVKKYAILATDFGSNDLEFVPKGESDKIRVHEGIAHFLEHKMFEQPDGGNAFDLFSKYGASANAFTNFNMTAYLFSATENFNECLTHLIDYVQTPYYTEENVEKEKGIIAQEIKMYDDDPSWQVYFNALKAMYQKHNVRIDIAGDVDSIYKITPDELYKCYNTFYNPSNMILFVIGDLDENEVMDVIKKANHSDIEKIEGKIQRFPNEEPKEIAQKEIVEKYQVSMPMFNIAYKDEDVNLRGKELLKKEVVSDILCDMIFKTGSELNEDMYMKGMVNDSFYGGFYSEVEYAFTLISGEGKDPHKVKDTITEYLERYKKEGLSRVGFERAKKKKIGEFLKYMDSMEFIANNFISYAFKDVNILDYLEVLKEVEFEDVENRLRTHFKEENCVISIIEPLETEEN</sequence>
<gene>
    <name evidence="3" type="ORF">CLOHIR_01045</name>
</gene>
<feature type="domain" description="Peptidase M16 N-terminal" evidence="1">
    <location>
        <begin position="70"/>
        <end position="182"/>
    </location>
</feature>
<dbReference type="Pfam" id="PF05193">
    <property type="entry name" value="Peptidase_M16_C"/>
    <property type="match status" value="1"/>
</dbReference>
<dbReference type="Proteomes" id="UP000003178">
    <property type="component" value="Unassembled WGS sequence"/>
</dbReference>
<evidence type="ECO:0000259" key="2">
    <source>
        <dbReference type="Pfam" id="PF05193"/>
    </source>
</evidence>
<dbReference type="AlphaFoldDB" id="B6FYU1"/>
<dbReference type="InterPro" id="IPR007863">
    <property type="entry name" value="Peptidase_M16_C"/>
</dbReference>
<accession>B6FYU1</accession>
<dbReference type="NCBIfam" id="NF047421">
    <property type="entry name" value="YfmH_fam"/>
    <property type="match status" value="1"/>
</dbReference>
<dbReference type="EC" id="3.4.24.-" evidence="3"/>
<dbReference type="PANTHER" id="PTHR11851">
    <property type="entry name" value="METALLOPROTEASE"/>
    <property type="match status" value="1"/>
</dbReference>
<keyword evidence="3" id="KW-0378">Hydrolase</keyword>
<dbReference type="Gene3D" id="3.30.830.10">
    <property type="entry name" value="Metalloenzyme, LuxS/M16 peptidase-like"/>
    <property type="match status" value="2"/>
</dbReference>
<feature type="domain" description="Peptidase M16 C-terminal" evidence="2">
    <location>
        <begin position="189"/>
        <end position="370"/>
    </location>
</feature>
<comment type="caution">
    <text evidence="3">The sequence shown here is derived from an EMBL/GenBank/DDBJ whole genome shotgun (WGS) entry which is preliminary data.</text>
</comment>
<protein>
    <submittedName>
        <fullName evidence="3">Peptidase M16 inactive domain protein</fullName>
        <ecNumber evidence="3">3.4.24.-</ecNumber>
    </submittedName>
</protein>
<dbReference type="MEROPS" id="M16.A20"/>
<dbReference type="GO" id="GO:0016787">
    <property type="term" value="F:hydrolase activity"/>
    <property type="evidence" value="ECO:0007669"/>
    <property type="project" value="UniProtKB-KW"/>
</dbReference>
<name>B6FYU1_PEPHT</name>
<dbReference type="eggNOG" id="COG0612">
    <property type="taxonomic scope" value="Bacteria"/>
</dbReference>
<keyword evidence="4" id="KW-1185">Reference proteome</keyword>
<reference evidence="3 4" key="1">
    <citation type="submission" date="2008-09" db="EMBL/GenBank/DDBJ databases">
        <authorList>
            <person name="Fulton L."/>
            <person name="Clifton S."/>
            <person name="Fulton B."/>
            <person name="Xu J."/>
            <person name="Minx P."/>
            <person name="Pepin K.H."/>
            <person name="Johnson M."/>
            <person name="Thiruvilangam P."/>
            <person name="Bhonagiri V."/>
            <person name="Nash W.E."/>
            <person name="Mardis E.R."/>
            <person name="Wilson R.K."/>
        </authorList>
    </citation>
    <scope>NUCLEOTIDE SEQUENCE [LARGE SCALE GENOMIC DNA]</scope>
    <source>
        <strain evidence="3 4">DSM 13275</strain>
    </source>
</reference>